<proteinExistence type="predicted"/>
<feature type="transmembrane region" description="Helical" evidence="1">
    <location>
        <begin position="30"/>
        <end position="48"/>
    </location>
</feature>
<keyword evidence="1" id="KW-0812">Transmembrane</keyword>
<sequence length="156" mass="17076">MANAKRVGLLFGIVFTILGVVLLTKLSANYFWSIFLILLGLLFEFGVLGRGAGSFVPAGILLVIGSVLLVCNIFGYDKMNYLWPAFVLAPGFGLFQAYLVKKSKGLLTASIVLIVLSAILFMATFFHVSWARVLFGIVLIIFGVVILVKSLRRKVE</sequence>
<feature type="transmembrane region" description="Helical" evidence="1">
    <location>
        <begin position="81"/>
        <end position="99"/>
    </location>
</feature>
<gene>
    <name evidence="2" type="ORF">AJ81_02445</name>
</gene>
<evidence type="ECO:0008006" key="4">
    <source>
        <dbReference type="Google" id="ProtNLM"/>
    </source>
</evidence>
<feature type="transmembrane region" description="Helical" evidence="1">
    <location>
        <begin position="55"/>
        <end position="75"/>
    </location>
</feature>
<evidence type="ECO:0000313" key="3">
    <source>
        <dbReference type="Proteomes" id="UP000077469"/>
    </source>
</evidence>
<organism evidence="2 3">
    <name type="scientific">Pseudothermotoga hypogea DSM 11164 = NBRC 106472</name>
    <dbReference type="NCBI Taxonomy" id="1123384"/>
    <lineage>
        <taxon>Bacteria</taxon>
        <taxon>Thermotogati</taxon>
        <taxon>Thermotogota</taxon>
        <taxon>Thermotogae</taxon>
        <taxon>Thermotogales</taxon>
        <taxon>Thermotogaceae</taxon>
        <taxon>Pseudothermotoga</taxon>
    </lineage>
</organism>
<dbReference type="OrthoDB" id="2695971at2"/>
<reference evidence="2 3" key="1">
    <citation type="submission" date="2014-01" db="EMBL/GenBank/DDBJ databases">
        <title>Genome sequencing of Thermotog hypogea.</title>
        <authorList>
            <person name="Zhang X."/>
            <person name="Alvare G."/>
            <person name="Fristensky B."/>
            <person name="Chen L."/>
            <person name="Suen T."/>
            <person name="Chen Q."/>
            <person name="Ma K."/>
        </authorList>
    </citation>
    <scope>NUCLEOTIDE SEQUENCE [LARGE SCALE GENOMIC DNA]</scope>
    <source>
        <strain evidence="2 3">DSM 11164</strain>
    </source>
</reference>
<dbReference type="AlphaFoldDB" id="A0A0X1KPR8"/>
<feature type="transmembrane region" description="Helical" evidence="1">
    <location>
        <begin position="106"/>
        <end position="127"/>
    </location>
</feature>
<keyword evidence="1" id="KW-1133">Transmembrane helix</keyword>
<dbReference type="KEGG" id="phy:AJ81_02445"/>
<dbReference type="RefSeq" id="WP_051368807.1">
    <property type="nucleotide sequence ID" value="NC_022795.1"/>
</dbReference>
<keyword evidence="1" id="KW-0472">Membrane</keyword>
<protein>
    <recommendedName>
        <fullName evidence="4">DUF5668 domain-containing protein</fullName>
    </recommendedName>
</protein>
<accession>A0A0X1KPR8</accession>
<dbReference type="STRING" id="1123384.AJ81_02445"/>
<name>A0A0X1KPR8_9THEM</name>
<feature type="transmembrane region" description="Helical" evidence="1">
    <location>
        <begin position="7"/>
        <end position="24"/>
    </location>
</feature>
<evidence type="ECO:0000256" key="1">
    <source>
        <dbReference type="SAM" id="Phobius"/>
    </source>
</evidence>
<evidence type="ECO:0000313" key="2">
    <source>
        <dbReference type="EMBL" id="AJC73252.1"/>
    </source>
</evidence>
<dbReference type="Proteomes" id="UP000077469">
    <property type="component" value="Chromosome"/>
</dbReference>
<keyword evidence="3" id="KW-1185">Reference proteome</keyword>
<dbReference type="PaxDb" id="1123384-AJ81_02445"/>
<dbReference type="EMBL" id="CP007141">
    <property type="protein sequence ID" value="AJC73252.1"/>
    <property type="molecule type" value="Genomic_DNA"/>
</dbReference>
<dbReference type="PATRIC" id="fig|1123384.7.peg.483"/>
<feature type="transmembrane region" description="Helical" evidence="1">
    <location>
        <begin position="133"/>
        <end position="151"/>
    </location>
</feature>